<dbReference type="InterPro" id="IPR017938">
    <property type="entry name" value="Riboflavin_synthase-like_b-brl"/>
</dbReference>
<evidence type="ECO:0000256" key="7">
    <source>
        <dbReference type="ARBA" id="ARBA00022723"/>
    </source>
</evidence>
<evidence type="ECO:0000313" key="21">
    <source>
        <dbReference type="Proteomes" id="UP000037269"/>
    </source>
</evidence>
<dbReference type="GO" id="GO:0046872">
    <property type="term" value="F:metal ion binding"/>
    <property type="evidence" value="ECO:0007669"/>
    <property type="project" value="UniProtKB-KW"/>
</dbReference>
<protein>
    <recommendedName>
        <fullName evidence="13 15">Dihydroorotate dehydrogenase B (NAD(+)), electron transfer subunit</fullName>
    </recommendedName>
    <alternativeName>
        <fullName evidence="14 15">Dihydroorotate oxidase B, electron transfer subunit</fullName>
    </alternativeName>
</protein>
<keyword evidence="21" id="KW-1185">Reference proteome</keyword>
<feature type="binding site" evidence="15 17">
    <location>
        <position position="231"/>
    </location>
    <ligand>
        <name>[2Fe-2S] cluster</name>
        <dbReference type="ChEBI" id="CHEBI:190135"/>
    </ligand>
</feature>
<name>A0A0D1V8I2_ANEMI</name>
<evidence type="ECO:0000256" key="10">
    <source>
        <dbReference type="ARBA" id="ARBA00022982"/>
    </source>
</evidence>
<dbReference type="Gene3D" id="2.10.240.10">
    <property type="entry name" value="Dihydroorotate dehydrogenase, electron transfer subunit"/>
    <property type="match status" value="1"/>
</dbReference>
<evidence type="ECO:0000256" key="5">
    <source>
        <dbReference type="ARBA" id="ARBA00022630"/>
    </source>
</evidence>
<evidence type="ECO:0000256" key="14">
    <source>
        <dbReference type="ARBA" id="ARBA00082223"/>
    </source>
</evidence>
<reference evidence="20 22" key="2">
    <citation type="submission" date="2016-10" db="EMBL/GenBank/DDBJ databases">
        <authorList>
            <person name="de Groot N.N."/>
        </authorList>
    </citation>
    <scope>NUCLEOTIDE SEQUENCE [LARGE SCALE GENOMIC DNA]</scope>
    <source>
        <strain evidence="20 22">DSM 2895</strain>
    </source>
</reference>
<evidence type="ECO:0000256" key="9">
    <source>
        <dbReference type="ARBA" id="ARBA00022975"/>
    </source>
</evidence>
<dbReference type="FunFam" id="2.10.240.10:FF:000001">
    <property type="entry name" value="Dihydroorotate dehydrogenase B (NAD(+)), electron transfer subunit"/>
    <property type="match status" value="1"/>
</dbReference>
<dbReference type="UniPathway" id="UPA00070">
    <property type="reaction ID" value="UER00945"/>
</dbReference>
<comment type="cofactor">
    <cofactor evidence="15 16">
        <name>FAD</name>
        <dbReference type="ChEBI" id="CHEBI:57692"/>
    </cofactor>
    <text evidence="15 16">Binds 1 FAD per subunit.</text>
</comment>
<evidence type="ECO:0000256" key="4">
    <source>
        <dbReference type="ARBA" id="ARBA00022448"/>
    </source>
</evidence>
<dbReference type="GeneID" id="42305457"/>
<dbReference type="AlphaFoldDB" id="A0A0D1V8I2"/>
<keyword evidence="6 15" id="KW-0001">2Fe-2S</keyword>
<evidence type="ECO:0000256" key="2">
    <source>
        <dbReference type="ARBA" id="ARBA00006422"/>
    </source>
</evidence>
<evidence type="ECO:0000256" key="8">
    <source>
        <dbReference type="ARBA" id="ARBA00022827"/>
    </source>
</evidence>
<keyword evidence="10 15" id="KW-0249">Electron transport</keyword>
<dbReference type="InterPro" id="IPR017927">
    <property type="entry name" value="FAD-bd_FR_type"/>
</dbReference>
<evidence type="ECO:0000256" key="15">
    <source>
        <dbReference type="HAMAP-Rule" id="MF_01211"/>
    </source>
</evidence>
<dbReference type="STRING" id="47500.AF333_09605"/>
<evidence type="ECO:0000259" key="18">
    <source>
        <dbReference type="PROSITE" id="PS51384"/>
    </source>
</evidence>
<evidence type="ECO:0000256" key="3">
    <source>
        <dbReference type="ARBA" id="ARBA00011669"/>
    </source>
</evidence>
<dbReference type="OrthoDB" id="9778346at2"/>
<dbReference type="Proteomes" id="UP000182836">
    <property type="component" value="Unassembled WGS sequence"/>
</dbReference>
<dbReference type="PANTHER" id="PTHR43513">
    <property type="entry name" value="DIHYDROOROTATE DEHYDROGENASE B (NAD(+)), ELECTRON TRANSFER SUBUNIT"/>
    <property type="match status" value="1"/>
</dbReference>
<evidence type="ECO:0000256" key="12">
    <source>
        <dbReference type="ARBA" id="ARBA00023014"/>
    </source>
</evidence>
<gene>
    <name evidence="15" type="primary">pyrK</name>
    <name evidence="19" type="ORF">AF333_09605</name>
    <name evidence="20" type="ORF">SAMN04487909_103150</name>
</gene>
<dbReference type="PIRSF" id="PIRSF006816">
    <property type="entry name" value="Cyc3_hyd_g"/>
    <property type="match status" value="1"/>
</dbReference>
<dbReference type="InterPro" id="IPR023455">
    <property type="entry name" value="Dihydroorotate_DHASE_ETsu"/>
</dbReference>
<evidence type="ECO:0000313" key="19">
    <source>
        <dbReference type="EMBL" id="KON95693.1"/>
    </source>
</evidence>
<feature type="binding site" evidence="15 17">
    <location>
        <position position="234"/>
    </location>
    <ligand>
        <name>[2Fe-2S] cluster</name>
        <dbReference type="ChEBI" id="CHEBI:190135"/>
    </ligand>
</feature>
<dbReference type="SUPFAM" id="SSF52343">
    <property type="entry name" value="Ferredoxin reductase-like, C-terminal NADP-linked domain"/>
    <property type="match status" value="1"/>
</dbReference>
<dbReference type="EMBL" id="LGUG01000004">
    <property type="protein sequence ID" value="KON95693.1"/>
    <property type="molecule type" value="Genomic_DNA"/>
</dbReference>
<comment type="subunit">
    <text evidence="3 15">Heterotetramer of 2 PyrK and 2 PyrD type B subunits.</text>
</comment>
<keyword evidence="5 15" id="KW-0285">Flavoprotein</keyword>
<evidence type="ECO:0000256" key="16">
    <source>
        <dbReference type="PIRSR" id="PIRSR006816-1"/>
    </source>
</evidence>
<dbReference type="GO" id="GO:0050660">
    <property type="term" value="F:flavin adenine dinucleotide binding"/>
    <property type="evidence" value="ECO:0007669"/>
    <property type="project" value="InterPro"/>
</dbReference>
<keyword evidence="12 15" id="KW-0411">Iron-sulfur</keyword>
<comment type="pathway">
    <text evidence="1 15">Pyrimidine metabolism; UMP biosynthesis via de novo pathway; orotate from (S)-dihydroorotate (NAD(+) route): step 1/1.</text>
</comment>
<dbReference type="Gene3D" id="2.40.30.10">
    <property type="entry name" value="Translation factors"/>
    <property type="match status" value="1"/>
</dbReference>
<feature type="domain" description="FAD-binding FR-type" evidence="18">
    <location>
        <begin position="1"/>
        <end position="101"/>
    </location>
</feature>
<dbReference type="InterPro" id="IPR019480">
    <property type="entry name" value="Dihydroorotate_DH_Fe-S-bd"/>
</dbReference>
<evidence type="ECO:0000313" key="20">
    <source>
        <dbReference type="EMBL" id="SDI34452.1"/>
    </source>
</evidence>
<keyword evidence="7 15" id="KW-0479">Metal-binding</keyword>
<dbReference type="NCBIfam" id="NF000799">
    <property type="entry name" value="PRK00054.1-4"/>
    <property type="match status" value="1"/>
</dbReference>
<accession>A0A0D1V8I2</accession>
<feature type="binding site" evidence="15 16">
    <location>
        <begin position="69"/>
        <end position="71"/>
    </location>
    <ligand>
        <name>FAD</name>
        <dbReference type="ChEBI" id="CHEBI:57692"/>
    </ligand>
</feature>
<dbReference type="SUPFAM" id="SSF63380">
    <property type="entry name" value="Riboflavin synthase domain-like"/>
    <property type="match status" value="1"/>
</dbReference>
<dbReference type="PANTHER" id="PTHR43513:SF3">
    <property type="entry name" value="DIHYDROOROTATE DEHYDROGENASE B (NAD(+)), ELECTRON TRANSFER SUBUNIT-RELATED"/>
    <property type="match status" value="1"/>
</dbReference>
<feature type="binding site" evidence="15 16">
    <location>
        <begin position="52"/>
        <end position="55"/>
    </location>
    <ligand>
        <name>FAD</name>
        <dbReference type="ChEBI" id="CHEBI:57692"/>
    </ligand>
</feature>
<dbReference type="GO" id="GO:0051537">
    <property type="term" value="F:2 iron, 2 sulfur cluster binding"/>
    <property type="evidence" value="ECO:0007669"/>
    <property type="project" value="UniProtKB-KW"/>
</dbReference>
<organism evidence="19 21">
    <name type="scientific">Aneurinibacillus migulanus</name>
    <name type="common">Bacillus migulanus</name>
    <dbReference type="NCBI Taxonomy" id="47500"/>
    <lineage>
        <taxon>Bacteria</taxon>
        <taxon>Bacillati</taxon>
        <taxon>Bacillota</taxon>
        <taxon>Bacilli</taxon>
        <taxon>Bacillales</taxon>
        <taxon>Paenibacillaceae</taxon>
        <taxon>Aneurinibacillus group</taxon>
        <taxon>Aneurinibacillus</taxon>
    </lineage>
</organism>
<feature type="binding site" evidence="15 17">
    <location>
        <position position="251"/>
    </location>
    <ligand>
        <name>[2Fe-2S] cluster</name>
        <dbReference type="ChEBI" id="CHEBI:190135"/>
    </ligand>
</feature>
<dbReference type="GO" id="GO:0044205">
    <property type="term" value="P:'de novo' UMP biosynthetic process"/>
    <property type="evidence" value="ECO:0007669"/>
    <property type="project" value="UniProtKB-UniRule"/>
</dbReference>
<sequence>MNKGVLNVISNSSIAERIFRLEVEGDLVGCMTQPGQFVHVKCGTGIDPLLRRPISICDVDIERRRLTMIYRAEGHGTHVLSQYVPGQPLDILGPLGEGFPVEGRKVGEHALLVGGGIGVPPLYYLGKELKKRGVRVTFVIGFGTASQVFLKRELAELGEVHVVTLDGTAGIKGLVTDVLTEEYGLKTSDWDVLYSCGPLPMLRALQDTYQAAGKEGYISLEQRMGCGIGACLACVCPVQEPGEGKKYRKICSDGPVFAFGEVQLV</sequence>
<dbReference type="GO" id="GO:0009055">
    <property type="term" value="F:electron transfer activity"/>
    <property type="evidence" value="ECO:0007669"/>
    <property type="project" value="UniProtKB-UniRule"/>
</dbReference>
<dbReference type="InterPro" id="IPR039261">
    <property type="entry name" value="FNR_nucleotide-bd"/>
</dbReference>
<dbReference type="Pfam" id="PF00175">
    <property type="entry name" value="NAD_binding_1"/>
    <property type="match status" value="1"/>
</dbReference>
<evidence type="ECO:0000256" key="13">
    <source>
        <dbReference type="ARBA" id="ARBA00069792"/>
    </source>
</evidence>
<dbReference type="PATRIC" id="fig|47500.8.peg.6943"/>
<comment type="similarity">
    <text evidence="2 15">Belongs to the PyrK family.</text>
</comment>
<keyword evidence="8 15" id="KW-0274">FAD</keyword>
<dbReference type="InterPro" id="IPR050353">
    <property type="entry name" value="PyrK_electron_transfer"/>
</dbReference>
<dbReference type="EMBL" id="FNED01000003">
    <property type="protein sequence ID" value="SDI34452.1"/>
    <property type="molecule type" value="Genomic_DNA"/>
</dbReference>
<comment type="cofactor">
    <cofactor evidence="15">
        <name>[2Fe-2S] cluster</name>
        <dbReference type="ChEBI" id="CHEBI:190135"/>
    </cofactor>
    <text evidence="15">Binds 1 [2Fe-2S] cluster per subunit.</text>
</comment>
<keyword evidence="4 15" id="KW-0813">Transport</keyword>
<proteinExistence type="inferred from homology"/>
<dbReference type="InterPro" id="IPR037117">
    <property type="entry name" value="Dihydroorotate_DH_ele_sf"/>
</dbReference>
<reference evidence="19 21" key="1">
    <citation type="submission" date="2015-07" db="EMBL/GenBank/DDBJ databases">
        <title>Fjat-14205 dsm 2895.</title>
        <authorList>
            <person name="Liu B."/>
            <person name="Wang J."/>
            <person name="Zhu Y."/>
            <person name="Liu G."/>
            <person name="Chen Q."/>
            <person name="Chen Z."/>
            <person name="Lan J."/>
            <person name="Che J."/>
            <person name="Ge C."/>
            <person name="Shi H."/>
            <person name="Pan Z."/>
            <person name="Liu X."/>
        </authorList>
    </citation>
    <scope>NUCLEOTIDE SEQUENCE [LARGE SCALE GENOMIC DNA]</scope>
    <source>
        <strain evidence="19 21">DSM 2895</strain>
    </source>
</reference>
<dbReference type="InterPro" id="IPR001433">
    <property type="entry name" value="OxRdtase_FAD/NAD-bd"/>
</dbReference>
<dbReference type="HAMAP" id="MF_01211">
    <property type="entry name" value="DHODB_Fe_S_bind"/>
    <property type="match status" value="1"/>
</dbReference>
<evidence type="ECO:0000256" key="1">
    <source>
        <dbReference type="ARBA" id="ARBA00004715"/>
    </source>
</evidence>
<keyword evidence="9 15" id="KW-0665">Pyrimidine biosynthesis</keyword>
<dbReference type="GO" id="GO:0016491">
    <property type="term" value="F:oxidoreductase activity"/>
    <property type="evidence" value="ECO:0007669"/>
    <property type="project" value="InterPro"/>
</dbReference>
<feature type="binding site" evidence="15 17">
    <location>
        <position position="226"/>
    </location>
    <ligand>
        <name>[2Fe-2S] cluster</name>
        <dbReference type="ChEBI" id="CHEBI:190135"/>
    </ligand>
</feature>
<feature type="binding site" evidence="15 16">
    <location>
        <begin position="76"/>
        <end position="77"/>
    </location>
    <ligand>
        <name>FAD</name>
        <dbReference type="ChEBI" id="CHEBI:57692"/>
    </ligand>
</feature>
<dbReference type="CDD" id="cd06218">
    <property type="entry name" value="DHOD_e_trans"/>
    <property type="match status" value="1"/>
</dbReference>
<comment type="function">
    <text evidence="15">Responsible for channeling the electrons from the oxidation of dihydroorotate from the FMN redox center in the PyrD type B subunit to the ultimate electron acceptor NAD(+).</text>
</comment>
<comment type="cofactor">
    <cofactor evidence="17">
        <name>[2Fe-2S] cluster</name>
        <dbReference type="ChEBI" id="CHEBI:190135"/>
    </cofactor>
    <text evidence="17">Binds 1 [2Fe-2S] cluster per subunit.</text>
</comment>
<dbReference type="PROSITE" id="PS51384">
    <property type="entry name" value="FAD_FR"/>
    <property type="match status" value="1"/>
</dbReference>
<dbReference type="RefSeq" id="WP_043066049.1">
    <property type="nucleotide sequence ID" value="NZ_BJOA01000030.1"/>
</dbReference>
<evidence type="ECO:0000256" key="6">
    <source>
        <dbReference type="ARBA" id="ARBA00022714"/>
    </source>
</evidence>
<dbReference type="Pfam" id="PF10418">
    <property type="entry name" value="DHODB_Fe-S_bind"/>
    <property type="match status" value="1"/>
</dbReference>
<evidence type="ECO:0000313" key="22">
    <source>
        <dbReference type="Proteomes" id="UP000182836"/>
    </source>
</evidence>
<dbReference type="Proteomes" id="UP000037269">
    <property type="component" value="Unassembled WGS sequence"/>
</dbReference>
<keyword evidence="11 15" id="KW-0408">Iron</keyword>
<dbReference type="PRINTS" id="PR00409">
    <property type="entry name" value="PHDIOXRDTASE"/>
</dbReference>
<dbReference type="InterPro" id="IPR012165">
    <property type="entry name" value="Cyt_c3_hydrogenase_gsu"/>
</dbReference>
<evidence type="ECO:0000256" key="17">
    <source>
        <dbReference type="PIRSR" id="PIRSR006816-2"/>
    </source>
</evidence>
<evidence type="ECO:0000256" key="11">
    <source>
        <dbReference type="ARBA" id="ARBA00023004"/>
    </source>
</evidence>
<dbReference type="Gene3D" id="3.40.50.80">
    <property type="entry name" value="Nucleotide-binding domain of ferredoxin-NADP reductase (FNR) module"/>
    <property type="match status" value="1"/>
</dbReference>